<dbReference type="PANTHER" id="PTHR12110:SF53">
    <property type="entry name" value="BLR5974 PROTEIN"/>
    <property type="match status" value="1"/>
</dbReference>
<sequence length="260" mass="29223">MKLACSSYSYHDELEDEMSLEEFFEICSSELEISGVELLDGHLPGDDEETIGEVSDLLSEYDLEIACLSVFYNDFAKGAPEERREDVEVVKTWLDHGDQLGAPVLRAFTGFPGLHDREHDDPQVWTDVATSLQECIDYGETVETTLAVENHNHDGLIRTADDIFHIRSLVNGDLGLVLDLANYIDGKPSIDRTLHLADHVHAAYDDLAEDGSEPNYPYYDESLTALSERGYDDFVTLEYEGEDDDFEAVPQAIEYLRGCL</sequence>
<organism evidence="2 3">
    <name type="scientific">Haladaptatus litoreus</name>
    <dbReference type="NCBI Taxonomy" id="553468"/>
    <lineage>
        <taxon>Archaea</taxon>
        <taxon>Methanobacteriati</taxon>
        <taxon>Methanobacteriota</taxon>
        <taxon>Stenosarchaea group</taxon>
        <taxon>Halobacteria</taxon>
        <taxon>Halobacteriales</taxon>
        <taxon>Haladaptataceae</taxon>
        <taxon>Haladaptatus</taxon>
    </lineage>
</organism>
<dbReference type="GO" id="GO:0016853">
    <property type="term" value="F:isomerase activity"/>
    <property type="evidence" value="ECO:0007669"/>
    <property type="project" value="UniProtKB-KW"/>
</dbReference>
<dbReference type="InterPro" id="IPR050312">
    <property type="entry name" value="IolE/XylAMocC-like"/>
</dbReference>
<evidence type="ECO:0000259" key="1">
    <source>
        <dbReference type="Pfam" id="PF01261"/>
    </source>
</evidence>
<dbReference type="OrthoDB" id="372143at2157"/>
<accession>A0A1N7EKY7</accession>
<dbReference type="InterPro" id="IPR036237">
    <property type="entry name" value="Xyl_isomerase-like_sf"/>
</dbReference>
<name>A0A1N7EKY7_9EURY</name>
<dbReference type="PANTHER" id="PTHR12110">
    <property type="entry name" value="HYDROXYPYRUVATE ISOMERASE"/>
    <property type="match status" value="1"/>
</dbReference>
<dbReference type="SUPFAM" id="SSF51658">
    <property type="entry name" value="Xylose isomerase-like"/>
    <property type="match status" value="1"/>
</dbReference>
<dbReference type="Gene3D" id="3.20.20.150">
    <property type="entry name" value="Divalent-metal-dependent TIM barrel enzymes"/>
    <property type="match status" value="1"/>
</dbReference>
<evidence type="ECO:0000313" key="3">
    <source>
        <dbReference type="Proteomes" id="UP000186914"/>
    </source>
</evidence>
<dbReference type="InterPro" id="IPR013022">
    <property type="entry name" value="Xyl_isomerase-like_TIM-brl"/>
</dbReference>
<feature type="domain" description="Xylose isomerase-like TIM barrel" evidence="1">
    <location>
        <begin position="30"/>
        <end position="258"/>
    </location>
</feature>
<evidence type="ECO:0000313" key="2">
    <source>
        <dbReference type="EMBL" id="SIR88783.1"/>
    </source>
</evidence>
<keyword evidence="3" id="KW-1185">Reference proteome</keyword>
<gene>
    <name evidence="2" type="ORF">SAMN05421858_4355</name>
</gene>
<proteinExistence type="predicted"/>
<keyword evidence="2" id="KW-0413">Isomerase</keyword>
<dbReference type="Proteomes" id="UP000186914">
    <property type="component" value="Unassembled WGS sequence"/>
</dbReference>
<dbReference type="AlphaFoldDB" id="A0A1N7EKY7"/>
<dbReference type="EMBL" id="FTNO01000006">
    <property type="protein sequence ID" value="SIR88783.1"/>
    <property type="molecule type" value="Genomic_DNA"/>
</dbReference>
<dbReference type="Pfam" id="PF01261">
    <property type="entry name" value="AP_endonuc_2"/>
    <property type="match status" value="1"/>
</dbReference>
<reference evidence="3" key="1">
    <citation type="submission" date="2017-01" db="EMBL/GenBank/DDBJ databases">
        <authorList>
            <person name="Varghese N."/>
            <person name="Submissions S."/>
        </authorList>
    </citation>
    <scope>NUCLEOTIDE SEQUENCE [LARGE SCALE GENOMIC DNA]</scope>
    <source>
        <strain evidence="3">CGMCC 1.7737</strain>
    </source>
</reference>
<protein>
    <submittedName>
        <fullName evidence="2">Sugar phosphate isomerase/epimerase</fullName>
    </submittedName>
</protein>
<dbReference type="RefSeq" id="WP_076432559.1">
    <property type="nucleotide sequence ID" value="NZ_FTNO01000006.1"/>
</dbReference>